<dbReference type="AlphaFoldDB" id="A0A2C5XI29"/>
<evidence type="ECO:0000256" key="1">
    <source>
        <dbReference type="SAM" id="MobiDB-lite"/>
    </source>
</evidence>
<feature type="region of interest" description="Disordered" evidence="1">
    <location>
        <begin position="150"/>
        <end position="171"/>
    </location>
</feature>
<keyword evidence="3" id="KW-1185">Reference proteome</keyword>
<dbReference type="OrthoDB" id="371463at2759"/>
<sequence>MPTYLCHAFRWQRQKIRVFVLLNDLEDVAPDWIITPLGAASLRSELEEQYDFIPRQTNNDDDDAAEQGVQFLEEFAEEEAATTRPFAYVADLVVPVKLGVDVGGVMAGFRDGGWLARLRDRLQPGSEVAWYVVVCEDELRSSELLLPIRSAASDSAEPETHTEPKTEPSSA</sequence>
<dbReference type="Proteomes" id="UP000226431">
    <property type="component" value="Unassembled WGS sequence"/>
</dbReference>
<dbReference type="STRING" id="2004952.A0A2C5XI29"/>
<reference evidence="2 3" key="1">
    <citation type="submission" date="2017-06" db="EMBL/GenBank/DDBJ databases">
        <title>Ant-infecting Ophiocordyceps genomes reveal a high diversity of potential behavioral manipulation genes and a possible major role for enterotoxins.</title>
        <authorList>
            <person name="De Bekker C."/>
            <person name="Evans H.C."/>
            <person name="Brachmann A."/>
            <person name="Hughes D.P."/>
        </authorList>
    </citation>
    <scope>NUCLEOTIDE SEQUENCE [LARGE SCALE GENOMIC DNA]</scope>
    <source>
        <strain evidence="2 3">Map16</strain>
    </source>
</reference>
<evidence type="ECO:0000313" key="2">
    <source>
        <dbReference type="EMBL" id="PHH73179.1"/>
    </source>
</evidence>
<evidence type="ECO:0000313" key="3">
    <source>
        <dbReference type="Proteomes" id="UP000226431"/>
    </source>
</evidence>
<feature type="compositionally biased region" description="Basic and acidic residues" evidence="1">
    <location>
        <begin position="158"/>
        <end position="171"/>
    </location>
</feature>
<accession>A0A2C5XI29</accession>
<gene>
    <name evidence="2" type="ORF">CDD80_3995</name>
</gene>
<organism evidence="2 3">
    <name type="scientific">Ophiocordyceps camponoti-rufipedis</name>
    <dbReference type="NCBI Taxonomy" id="2004952"/>
    <lineage>
        <taxon>Eukaryota</taxon>
        <taxon>Fungi</taxon>
        <taxon>Dikarya</taxon>
        <taxon>Ascomycota</taxon>
        <taxon>Pezizomycotina</taxon>
        <taxon>Sordariomycetes</taxon>
        <taxon>Hypocreomycetidae</taxon>
        <taxon>Hypocreales</taxon>
        <taxon>Ophiocordycipitaceae</taxon>
        <taxon>Ophiocordyceps</taxon>
    </lineage>
</organism>
<protein>
    <submittedName>
        <fullName evidence="2">Uncharacterized protein</fullName>
    </submittedName>
</protein>
<name>A0A2C5XI29_9HYPO</name>
<proteinExistence type="predicted"/>
<dbReference type="EMBL" id="NJES01000362">
    <property type="protein sequence ID" value="PHH73179.1"/>
    <property type="molecule type" value="Genomic_DNA"/>
</dbReference>
<comment type="caution">
    <text evidence="2">The sequence shown here is derived from an EMBL/GenBank/DDBJ whole genome shotgun (WGS) entry which is preliminary data.</text>
</comment>